<proteinExistence type="predicted"/>
<evidence type="ECO:0000313" key="2">
    <source>
        <dbReference type="EMBL" id="CAD9214301.1"/>
    </source>
</evidence>
<dbReference type="EMBL" id="HBGG01031666">
    <property type="protein sequence ID" value="CAD9214301.1"/>
    <property type="molecule type" value="Transcribed_RNA"/>
</dbReference>
<accession>A0A7S1T008</accession>
<dbReference type="Pfam" id="PF09348">
    <property type="entry name" value="DUF1990"/>
    <property type="match status" value="1"/>
</dbReference>
<dbReference type="AlphaFoldDB" id="A0A7S1T008"/>
<evidence type="ECO:0000259" key="1">
    <source>
        <dbReference type="Pfam" id="PF09348"/>
    </source>
</evidence>
<dbReference type="PANTHER" id="PTHR34202">
    <property type="entry name" value="UPF0548 PROTEIN"/>
    <property type="match status" value="1"/>
</dbReference>
<feature type="domain" description="DUF1990" evidence="1">
    <location>
        <begin position="28"/>
        <end position="202"/>
    </location>
</feature>
<dbReference type="InterPro" id="IPR018960">
    <property type="entry name" value="DUF1990"/>
</dbReference>
<protein>
    <recommendedName>
        <fullName evidence="1">DUF1990 domain-containing protein</fullName>
    </recommendedName>
</protein>
<sequence length="212" mass="23634">MVFLSLTRPSALQVDEAVSHGSRQGFNYRHVGKTEGAPPLDDELVRERWTVDHTRVQVGKGRAAYEEGKRALKSWQHFQLGWTTVDASTRVEKGSKVCVVARAVLPWTRNPLEIVYAKEGSRKVPASDGKGGTNAKVFSFAHGCLGGHLLAGEERFAMEWRKDDDSVWYEIYTFSKPAHALSLATYPVVRLLQKKFASDSTAAMQRTLSRPS</sequence>
<gene>
    <name evidence="2" type="ORF">TCHU04912_LOCUS16541</name>
</gene>
<reference evidence="2" key="1">
    <citation type="submission" date="2021-01" db="EMBL/GenBank/DDBJ databases">
        <authorList>
            <person name="Corre E."/>
            <person name="Pelletier E."/>
            <person name="Niang G."/>
            <person name="Scheremetjew M."/>
            <person name="Finn R."/>
            <person name="Kale V."/>
            <person name="Holt S."/>
            <person name="Cochrane G."/>
            <person name="Meng A."/>
            <person name="Brown T."/>
            <person name="Cohen L."/>
        </authorList>
    </citation>
    <scope>NUCLEOTIDE SEQUENCE</scope>
    <source>
        <strain evidence="2">PLY429</strain>
    </source>
</reference>
<dbReference type="PANTHER" id="PTHR34202:SF1">
    <property type="entry name" value="UPF0548 PROTEIN"/>
    <property type="match status" value="1"/>
</dbReference>
<organism evidence="2">
    <name type="scientific">Tetraselmis chuii</name>
    <dbReference type="NCBI Taxonomy" id="63592"/>
    <lineage>
        <taxon>Eukaryota</taxon>
        <taxon>Viridiplantae</taxon>
        <taxon>Chlorophyta</taxon>
        <taxon>core chlorophytes</taxon>
        <taxon>Chlorodendrophyceae</taxon>
        <taxon>Chlorodendrales</taxon>
        <taxon>Chlorodendraceae</taxon>
        <taxon>Tetraselmis</taxon>
    </lineage>
</organism>
<name>A0A7S1T008_9CHLO</name>